<evidence type="ECO:0000313" key="2">
    <source>
        <dbReference type="Proteomes" id="UP000193200"/>
    </source>
</evidence>
<organism evidence="1 2">
    <name type="scientific">Oceanibacterium hippocampi</name>
    <dbReference type="NCBI Taxonomy" id="745714"/>
    <lineage>
        <taxon>Bacteria</taxon>
        <taxon>Pseudomonadati</taxon>
        <taxon>Pseudomonadota</taxon>
        <taxon>Alphaproteobacteria</taxon>
        <taxon>Sneathiellales</taxon>
        <taxon>Sneathiellaceae</taxon>
        <taxon>Oceanibacterium</taxon>
    </lineage>
</organism>
<dbReference type="EC" id="1.14.13.84" evidence="1"/>
<proteinExistence type="predicted"/>
<protein>
    <submittedName>
        <fullName evidence="1">4-hydroxyacetophenone monooxygenase</fullName>
        <ecNumber evidence="1">1.14.13.84</ecNumber>
    </submittedName>
</protein>
<dbReference type="InParanoid" id="A0A1Y5RA79"/>
<dbReference type="InterPro" id="IPR051209">
    <property type="entry name" value="FAD-bind_Monooxygenase_sf"/>
</dbReference>
<evidence type="ECO:0000313" key="1">
    <source>
        <dbReference type="EMBL" id="SLN12628.1"/>
    </source>
</evidence>
<gene>
    <name evidence="1" type="primary">hapE_1</name>
    <name evidence="1" type="ORF">OCH7691_00175</name>
</gene>
<dbReference type="RefSeq" id="WP_085881541.1">
    <property type="nucleotide sequence ID" value="NZ_FWFR01000001.1"/>
</dbReference>
<dbReference type="PANTHER" id="PTHR42877">
    <property type="entry name" value="L-ORNITHINE N(5)-MONOOXYGENASE-RELATED"/>
    <property type="match status" value="1"/>
</dbReference>
<dbReference type="PRINTS" id="PR00368">
    <property type="entry name" value="FADPNR"/>
</dbReference>
<dbReference type="EMBL" id="FWFR01000001">
    <property type="protein sequence ID" value="SLN12628.1"/>
    <property type="molecule type" value="Genomic_DNA"/>
</dbReference>
<reference evidence="1 2" key="1">
    <citation type="submission" date="2017-03" db="EMBL/GenBank/DDBJ databases">
        <authorList>
            <person name="Afonso C.L."/>
            <person name="Miller P.J."/>
            <person name="Scott M.A."/>
            <person name="Spackman E."/>
            <person name="Goraichik I."/>
            <person name="Dimitrov K.M."/>
            <person name="Suarez D.L."/>
            <person name="Swayne D.E."/>
        </authorList>
    </citation>
    <scope>NUCLEOTIDE SEQUENCE [LARGE SCALE GENOMIC DNA]</scope>
    <source>
        <strain evidence="1 2">CECT 7691</strain>
    </source>
</reference>
<dbReference type="SUPFAM" id="SSF51905">
    <property type="entry name" value="FAD/NAD(P)-binding domain"/>
    <property type="match status" value="1"/>
</dbReference>
<keyword evidence="1" id="KW-0503">Monooxygenase</keyword>
<dbReference type="Pfam" id="PF13450">
    <property type="entry name" value="NAD_binding_8"/>
    <property type="match status" value="1"/>
</dbReference>
<dbReference type="GO" id="GO:0033767">
    <property type="term" value="F:4-hydroxyacetophenone monooxygenase activity"/>
    <property type="evidence" value="ECO:0007669"/>
    <property type="project" value="UniProtKB-EC"/>
</dbReference>
<dbReference type="PRINTS" id="PR00411">
    <property type="entry name" value="PNDRDTASEI"/>
</dbReference>
<name>A0A1Y5RA79_9PROT</name>
<sequence length="640" mass="71491">MGFDFAAIAAKGERLEAALAEADITTLLMVLVQLTGDAALLDRFGGYIKGPWDYSESIPEDGKAGIRGRLAAVLTDHAASGRPFRPPPDATLLQKMMSVGVGEAVADEYVPMMREDLGFLEPDPRGICWRKQPDPAALGDFHVVIVGAGMSGLCAAVRLQEAGIRFTIVEKNDRVGGTWYENRYPGCGVDTPNHFYSYSFAPNHDWPDFFSRRDELFAYFERCAGRFGLDRLIRFRTEATVARYDEAAGLWRIAIRAADGAREVLSANALITAVGQLNRPKVPALNGLDTFAGPAFHTARWPADADLEGRRVAMIGTGASGMQAGPALAQKVGHLTIFQRSPHWVVPNPNYHRAVGPGKKWALRHLPWYAAWYRFQLFWAFADGLHQALTMDPAWPHPERSLNALNERHRRGLLRHIAREIGDDRELLAKVTPDYPPYDKRILIDNHWYKMLKHPNVELVTEGIDRLEAGAIVTRDGSRHAVEAIVFATGFEAGRMLAPLEITGRGGRRLRDEWGAEDPRAYLGITAPGYPNLFMIYGPNTNLAHGGGIIFHSECQVRYVLRCLRELLEKGYRSLECRTEVHDAYNDRVDAANARMAWAHPGMGNWYKNSGGRIITNSPWRLVDYWEMTAEPDFDDFLIA</sequence>
<dbReference type="OrthoDB" id="312624at2"/>
<dbReference type="Gene3D" id="3.50.50.60">
    <property type="entry name" value="FAD/NAD(P)-binding domain"/>
    <property type="match status" value="2"/>
</dbReference>
<keyword evidence="1" id="KW-0560">Oxidoreductase</keyword>
<dbReference type="InterPro" id="IPR036188">
    <property type="entry name" value="FAD/NAD-bd_sf"/>
</dbReference>
<keyword evidence="2" id="KW-1185">Reference proteome</keyword>
<dbReference type="PANTHER" id="PTHR42877:SF4">
    <property type="entry name" value="FAD_NAD(P)-BINDING DOMAIN-CONTAINING PROTEIN-RELATED"/>
    <property type="match status" value="1"/>
</dbReference>
<accession>A0A1Y5RA79</accession>
<dbReference type="AlphaFoldDB" id="A0A1Y5RA79"/>
<dbReference type="Proteomes" id="UP000193200">
    <property type="component" value="Unassembled WGS sequence"/>
</dbReference>